<protein>
    <submittedName>
        <fullName evidence="10">Complement component 3</fullName>
    </submittedName>
</protein>
<evidence type="ECO:0000259" key="9">
    <source>
        <dbReference type="PROSITE" id="PS50189"/>
    </source>
</evidence>
<dbReference type="SMART" id="SM01359">
    <property type="entry name" value="A2M_N_2"/>
    <property type="match status" value="1"/>
</dbReference>
<dbReference type="CDD" id="cd02896">
    <property type="entry name" value="complement_C3_C4_C5"/>
    <property type="match status" value="1"/>
</dbReference>
<dbReference type="Pfam" id="PF01835">
    <property type="entry name" value="MG2"/>
    <property type="match status" value="1"/>
</dbReference>
<keyword evidence="6" id="KW-0882">Thioester bond</keyword>
<organism evidence="10">
    <name type="scientific">Ammothea sp. RS-2014</name>
    <dbReference type="NCBI Taxonomy" id="1569307"/>
    <lineage>
        <taxon>Eukaryota</taxon>
        <taxon>Metazoa</taxon>
        <taxon>Ecdysozoa</taxon>
        <taxon>Arthropoda</taxon>
        <taxon>Chelicerata</taxon>
        <taxon>Pycnogonida</taxon>
        <taxon>Pantopoda</taxon>
        <taxon>Ammotheidae</taxon>
        <taxon>Ammothea</taxon>
    </lineage>
</organism>
<comment type="subcellular location">
    <subcellularLocation>
        <location evidence="1">Secreted</location>
    </subcellularLocation>
</comment>
<dbReference type="SUPFAM" id="SSF49410">
    <property type="entry name" value="Alpha-macroglobulin receptor domain"/>
    <property type="match status" value="1"/>
</dbReference>
<keyword evidence="5" id="KW-0722">Serine protease inhibitor</keyword>
<evidence type="ECO:0000256" key="3">
    <source>
        <dbReference type="ARBA" id="ARBA00022525"/>
    </source>
</evidence>
<dbReference type="Pfam" id="PF01759">
    <property type="entry name" value="NTR"/>
    <property type="match status" value="1"/>
</dbReference>
<dbReference type="Gene3D" id="2.60.40.1930">
    <property type="match status" value="3"/>
</dbReference>
<feature type="domain" description="NTR" evidence="9">
    <location>
        <begin position="1566"/>
        <end position="1724"/>
    </location>
</feature>
<feature type="signal peptide" evidence="8">
    <location>
        <begin position="1"/>
        <end position="20"/>
    </location>
</feature>
<dbReference type="Gene3D" id="1.50.10.20">
    <property type="match status" value="1"/>
</dbReference>
<dbReference type="Gene3D" id="2.60.40.1940">
    <property type="match status" value="1"/>
</dbReference>
<dbReference type="Pfam" id="PF07703">
    <property type="entry name" value="A2M_BRD"/>
    <property type="match status" value="1"/>
</dbReference>
<dbReference type="Gene3D" id="2.60.40.690">
    <property type="entry name" value="Alpha-macroglobulin, receptor-binding domain"/>
    <property type="match status" value="1"/>
</dbReference>
<dbReference type="PANTHER" id="PTHR11412:SF166">
    <property type="entry name" value="NTR DOMAIN-CONTAINING PROTEIN"/>
    <property type="match status" value="1"/>
</dbReference>
<dbReference type="InterPro" id="IPR001134">
    <property type="entry name" value="Netrin_domain"/>
</dbReference>
<dbReference type="InterPro" id="IPR014756">
    <property type="entry name" value="Ig_E-set"/>
</dbReference>
<dbReference type="Gene3D" id="1.20.91.20">
    <property type="entry name" value="Anaphylotoxins (complement system)"/>
    <property type="match status" value="1"/>
</dbReference>
<dbReference type="GO" id="GO:0005615">
    <property type="term" value="C:extracellular space"/>
    <property type="evidence" value="ECO:0007669"/>
    <property type="project" value="InterPro"/>
</dbReference>
<dbReference type="InterPro" id="IPR050473">
    <property type="entry name" value="A2M/Complement_sys"/>
</dbReference>
<evidence type="ECO:0000256" key="2">
    <source>
        <dbReference type="ARBA" id="ARBA00010952"/>
    </source>
</evidence>
<dbReference type="InterPro" id="IPR018933">
    <property type="entry name" value="Netrin_module_non-TIMP"/>
</dbReference>
<dbReference type="InterPro" id="IPR011625">
    <property type="entry name" value="A2M_N_BRD"/>
</dbReference>
<comment type="similarity">
    <text evidence="2">Belongs to the protease inhibitor I39 (alpha-2-macroglobulin) family.</text>
</comment>
<evidence type="ECO:0000256" key="4">
    <source>
        <dbReference type="ARBA" id="ARBA00022690"/>
    </source>
</evidence>
<dbReference type="InterPro" id="IPR013783">
    <property type="entry name" value="Ig-like_fold"/>
</dbReference>
<keyword evidence="4" id="KW-0646">Protease inhibitor</keyword>
<dbReference type="SUPFAM" id="SSF81296">
    <property type="entry name" value="E set domains"/>
    <property type="match status" value="1"/>
</dbReference>
<dbReference type="InterPro" id="IPR009048">
    <property type="entry name" value="A-macroglobulin_rcpt-bd"/>
</dbReference>
<dbReference type="SUPFAM" id="SSF50242">
    <property type="entry name" value="TIMP-like"/>
    <property type="match status" value="1"/>
</dbReference>
<dbReference type="SMART" id="SM00643">
    <property type="entry name" value="C345C"/>
    <property type="match status" value="1"/>
</dbReference>
<dbReference type="InterPro" id="IPR002890">
    <property type="entry name" value="MG2"/>
</dbReference>
<reference evidence="10" key="1">
    <citation type="journal article" date="2015" name="Dev. Comp. Immunol.">
        <title>Evolution of the complement system in protostomes revealed by de novo transcriptome analysis of six species of Arthropoda.</title>
        <authorList>
            <person name="Sekiguchi R."/>
            <person name="Nonaka M."/>
        </authorList>
    </citation>
    <scope>NUCLEOTIDE SEQUENCE</scope>
</reference>
<dbReference type="Pfam" id="PF00207">
    <property type="entry name" value="A2M"/>
    <property type="match status" value="1"/>
</dbReference>
<dbReference type="PROSITE" id="PS50189">
    <property type="entry name" value="NTR"/>
    <property type="match status" value="1"/>
</dbReference>
<dbReference type="Gene3D" id="2.60.120.1540">
    <property type="match status" value="1"/>
</dbReference>
<dbReference type="InterPro" id="IPR011626">
    <property type="entry name" value="Alpha-macroglobulin_TED"/>
</dbReference>
<gene>
    <name evidence="10" type="primary">C3</name>
</gene>
<dbReference type="Pfam" id="PF17791">
    <property type="entry name" value="MG3"/>
    <property type="match status" value="1"/>
</dbReference>
<name>A0A0E4B9P0_9CHEL</name>
<dbReference type="SMART" id="SM01360">
    <property type="entry name" value="A2M"/>
    <property type="match status" value="1"/>
</dbReference>
<dbReference type="Pfam" id="PF07678">
    <property type="entry name" value="TED_complement"/>
    <property type="match status" value="1"/>
</dbReference>
<evidence type="ECO:0000256" key="8">
    <source>
        <dbReference type="SAM" id="SignalP"/>
    </source>
</evidence>
<dbReference type="GO" id="GO:0004867">
    <property type="term" value="F:serine-type endopeptidase inhibitor activity"/>
    <property type="evidence" value="ECO:0007669"/>
    <property type="project" value="UniProtKB-KW"/>
</dbReference>
<evidence type="ECO:0000256" key="6">
    <source>
        <dbReference type="ARBA" id="ARBA00022966"/>
    </source>
</evidence>
<evidence type="ECO:0000313" key="10">
    <source>
        <dbReference type="EMBL" id="BAR45600.1"/>
    </source>
</evidence>
<keyword evidence="7" id="KW-1015">Disulfide bond</keyword>
<keyword evidence="8" id="KW-0732">Signal</keyword>
<dbReference type="InterPro" id="IPR008993">
    <property type="entry name" value="TIMP-like_OB-fold"/>
</dbReference>
<dbReference type="SMART" id="SM01419">
    <property type="entry name" value="Thiol-ester_cl"/>
    <property type="match status" value="1"/>
</dbReference>
<dbReference type="Gene3D" id="6.20.50.160">
    <property type="match status" value="1"/>
</dbReference>
<dbReference type="InterPro" id="IPR001599">
    <property type="entry name" value="Macroglobln_a2"/>
</dbReference>
<dbReference type="Pfam" id="PF17790">
    <property type="entry name" value="MG1"/>
    <property type="match status" value="1"/>
</dbReference>
<dbReference type="PROSITE" id="PS00477">
    <property type="entry name" value="ALPHA_2_MACROGLOBULIN"/>
    <property type="match status" value="1"/>
</dbReference>
<dbReference type="InterPro" id="IPR040839">
    <property type="entry name" value="MG4"/>
</dbReference>
<dbReference type="InterPro" id="IPR019742">
    <property type="entry name" value="MacrogloblnA2_CS"/>
</dbReference>
<dbReference type="InterPro" id="IPR041555">
    <property type="entry name" value="MG3"/>
</dbReference>
<evidence type="ECO:0000256" key="5">
    <source>
        <dbReference type="ARBA" id="ARBA00022900"/>
    </source>
</evidence>
<dbReference type="EMBL" id="LC009021">
    <property type="protein sequence ID" value="BAR45600.1"/>
    <property type="molecule type" value="mRNA"/>
</dbReference>
<dbReference type="InterPro" id="IPR047565">
    <property type="entry name" value="Alpha-macroglob_thiol-ester_cl"/>
</dbReference>
<sequence>MAKNLFFIICVCMLPCSIFSQADYFVVAPNMFRFGVPETVSINIHGIQGSVDVEVFLQDSPGRGFTFSQKVVKVENEKSSQVSVLVKPSDIPDVVVTDPSARIYVYLVVKCTSPKLTFKKEALVLVSPHNGFVFVQTDKPIYTPRQEVRMRIIPLDQDLTYMKSPFRLRILNPQNITVRRIDYDEGNKQGIITEIYKFPRQAIVGIWGISVEHGHELSTTTYVSFEVKKYVLPTFDVKIVVPATIMEDTEEIMGKVIARYVYDKPVFGAVRLRYGVKAVNGDISYLPDDTKVVIKKIRGEATFSIPMKMVTNKFKSFPEGHKFHVEATVVEGVSGKEFMEISEDAYFQKSPYIISFKKSVNTFKIGLIVYIQVLVQFASKAPAPGVDVVFTVKTDDGVALAITNNKRRSDNSGYVEVKISVPNTKKLTVEVVTDDVKLKANQQGKGTFVMLPYASPNEAYLGIKPLDASRKLQKGVQFDGTVIVNPWQHVNRVMFSVISRGKVLVTGKTATKDGKNTLERTFTFKVTEQMVPSIRVIVFANYKGHLIADSIWMDVEDTCQHEIETSITPQFDLKRPGDEGSIVIKAAKKTTVGLLSVDKAVYVLRNKGLLSASKVYKTMEGYDIGCGAGGGQNSANVLEKSGAIILTSSTITNEKRDHFSCNDHSRPKRALEEHSAKYTDAFTKACCIMGQRPTKFSVSCQVRAQILKVHLTEKYPDKLNCADAFLSCCSSKSVIMARSGANEALQFVDDIDAKESQSIVRSSFPESWLYVAEHMGESTEKKIATHLPHSITTWVFQALSVSPNRGLCIAKPQEVIVRQTVFLDVNMPYSVVRNEEIEIKVNVFNYLSTTVPVTVYMYGVDGLCTGAEAGKRTDRKLIRVPKNDAVSTGFFIIPLRIGTYKLRFVALSEAKTDVVEKTLHVRAEGSQQFKDSSTVLDPSNYNGRPGSAIWIQKPDGYSYFLDSKNRKLVVSLPIIPPVNSIAETEIATINIIGDSFGPTVKTAFTKNELGKFINKPRGCGEQNMMLMAPCLYTMKYLAATGKIGVNEEKTGYGWIRLGYERQLNFRRKDGGYSAGGTRKSSTWLTAFVMKCFCQADAFINVDETVGCTGLQWLVNSQQQDGSFVDKHPVYHREMTGGIKGSFAMTAFVLMSLMECTTCKIEGLEITRQQAIAFLEKGIQTKRRPYELAVATYALTLAKSPKHQDAIKLLKDSSIYNKNEDQRQWEKGNGALSVEATAYGLLTLVLTNDLPYAKAVVGWLNANRGFGGVWKSTQDTVVALQAMSEYAIKSRQPKIDMAINITSETDRNFLKSLRINNENFQDLQTIDINKPGGLIFVDAYGAGIAHLNLRLQYNIPVPPNETCAFELTIKNEEVEEDIKPKALAGLENDALDQLPEDLQRTVGVQQRADVFENLDNWEEDGRDRVGRQKEASKKVLKIEVCAKFKGPEEETSMAMIDVGIFTGYAVIKDDLENLLNEAASPIQQYELSSRGVVFYLDTISSKQKTCIKFRAKQTFRVGVAQRASVVVYDYYKPELTCTAFYAPGETSVIKKSLCSGNKACICPRGGCSACKAFDDVLKLSGNIFQKMTRELLHQTCNMHDYVWVASVVNIRLENELKFIDVEIDEVIKPGVEGEAQQLRHGSVRTLISYNHCTCPDMFIGKKYFIMGQDGTKWEFEGVAQYRYLLNTNARIFESKTIRSTSPKYKLMMKAFNWLQKRFIRYKRGCE</sequence>
<dbReference type="SMART" id="SM01361">
    <property type="entry name" value="A2M_recep"/>
    <property type="match status" value="1"/>
</dbReference>
<keyword evidence="3" id="KW-0964">Secreted</keyword>
<dbReference type="Pfam" id="PF07677">
    <property type="entry name" value="A2M_recep"/>
    <property type="match status" value="1"/>
</dbReference>
<dbReference type="InterPro" id="IPR008930">
    <property type="entry name" value="Terpenoid_cyclase/PrenylTrfase"/>
</dbReference>
<proteinExistence type="evidence at transcript level"/>
<evidence type="ECO:0000256" key="1">
    <source>
        <dbReference type="ARBA" id="ARBA00004613"/>
    </source>
</evidence>
<dbReference type="InterPro" id="IPR036595">
    <property type="entry name" value="A-macroglobulin_rcpt-bd_sf"/>
</dbReference>
<feature type="chain" id="PRO_5002418827" evidence="8">
    <location>
        <begin position="21"/>
        <end position="1725"/>
    </location>
</feature>
<dbReference type="InterPro" id="IPR018081">
    <property type="entry name" value="Anaphylatoxin_comp_syst"/>
</dbReference>
<dbReference type="InterPro" id="IPR041425">
    <property type="entry name" value="C3/4/5_MG1"/>
</dbReference>
<dbReference type="Gene3D" id="2.20.130.20">
    <property type="match status" value="1"/>
</dbReference>
<dbReference type="PANTHER" id="PTHR11412">
    <property type="entry name" value="MACROGLOBULIN / COMPLEMENT"/>
    <property type="match status" value="1"/>
</dbReference>
<dbReference type="SUPFAM" id="SSF47686">
    <property type="entry name" value="Anaphylotoxins (complement system)"/>
    <property type="match status" value="1"/>
</dbReference>
<dbReference type="Gene3D" id="2.40.50.120">
    <property type="match status" value="1"/>
</dbReference>
<accession>A0A0E4B9P0</accession>
<dbReference type="Gene3D" id="2.60.40.10">
    <property type="entry name" value="Immunoglobulins"/>
    <property type="match status" value="2"/>
</dbReference>
<dbReference type="Pfam" id="PF17789">
    <property type="entry name" value="MG4"/>
    <property type="match status" value="1"/>
</dbReference>
<evidence type="ECO:0000256" key="7">
    <source>
        <dbReference type="ARBA" id="ARBA00023157"/>
    </source>
</evidence>
<dbReference type="SUPFAM" id="SSF48239">
    <property type="entry name" value="Terpenoid cyclases/Protein prenyltransferases"/>
    <property type="match status" value="1"/>
</dbReference>